<dbReference type="Pfam" id="PF00412">
    <property type="entry name" value="LIM"/>
    <property type="match status" value="1"/>
</dbReference>
<proteinExistence type="predicted"/>
<evidence type="ECO:0000313" key="17">
    <source>
        <dbReference type="Proteomes" id="UP000694401"/>
    </source>
</evidence>
<evidence type="ECO:0000313" key="16">
    <source>
        <dbReference type="Ensembl" id="ENSZLMP00000011851.1"/>
    </source>
</evidence>
<evidence type="ECO:0000256" key="8">
    <source>
        <dbReference type="ARBA" id="ARBA00023242"/>
    </source>
</evidence>
<feature type="region of interest" description="Disordered" evidence="13">
    <location>
        <begin position="52"/>
        <end position="112"/>
    </location>
</feature>
<dbReference type="InterPro" id="IPR001356">
    <property type="entry name" value="HD"/>
</dbReference>
<dbReference type="SUPFAM" id="SSF46689">
    <property type="entry name" value="Homeodomain-like"/>
    <property type="match status" value="1"/>
</dbReference>
<evidence type="ECO:0000256" key="10">
    <source>
        <dbReference type="PROSITE-ProRule" id="PRU00108"/>
    </source>
</evidence>
<evidence type="ECO:0000256" key="11">
    <source>
        <dbReference type="PROSITE-ProRule" id="PRU00125"/>
    </source>
</evidence>
<dbReference type="InterPro" id="IPR009057">
    <property type="entry name" value="Homeodomain-like_sf"/>
</dbReference>
<feature type="domain" description="Homeobox" evidence="15">
    <location>
        <begin position="104"/>
        <end position="152"/>
    </location>
</feature>
<evidence type="ECO:0000256" key="9">
    <source>
        <dbReference type="ARBA" id="ARBA00040544"/>
    </source>
</evidence>
<dbReference type="Ensembl" id="ENSZLMT00000012171.1">
    <property type="protein sequence ID" value="ENSZLMP00000011851.1"/>
    <property type="gene ID" value="ENSZLMG00000008255.1"/>
</dbReference>
<evidence type="ECO:0000259" key="14">
    <source>
        <dbReference type="PROSITE" id="PS50023"/>
    </source>
</evidence>
<dbReference type="Proteomes" id="UP000694401">
    <property type="component" value="Unassembled WGS sequence"/>
</dbReference>
<keyword evidence="17" id="KW-1185">Reference proteome</keyword>
<feature type="region of interest" description="Disordered" evidence="13">
    <location>
        <begin position="153"/>
        <end position="173"/>
    </location>
</feature>
<dbReference type="PANTHER" id="PTHR24208">
    <property type="entry name" value="LIM/HOMEOBOX PROTEIN LHX"/>
    <property type="match status" value="1"/>
</dbReference>
<feature type="compositionally biased region" description="Low complexity" evidence="13">
    <location>
        <begin position="216"/>
        <end position="226"/>
    </location>
</feature>
<dbReference type="AlphaFoldDB" id="A0A8D2PE22"/>
<keyword evidence="5 11" id="KW-0440">LIM domain</keyword>
<evidence type="ECO:0000256" key="7">
    <source>
        <dbReference type="ARBA" id="ARBA00023155"/>
    </source>
</evidence>
<dbReference type="SMART" id="SM00132">
    <property type="entry name" value="LIM"/>
    <property type="match status" value="1"/>
</dbReference>
<evidence type="ECO:0000256" key="5">
    <source>
        <dbReference type="ARBA" id="ARBA00023038"/>
    </source>
</evidence>
<feature type="DNA-binding region" description="Homeobox" evidence="10">
    <location>
        <begin position="106"/>
        <end position="153"/>
    </location>
</feature>
<dbReference type="InterPro" id="IPR050453">
    <property type="entry name" value="LIM_Homeobox_TF"/>
</dbReference>
<dbReference type="PANTHER" id="PTHR24208:SF115">
    <property type="entry name" value="LIM_HOMEOBOX PROTEIN LHX5"/>
    <property type="match status" value="1"/>
</dbReference>
<evidence type="ECO:0000256" key="3">
    <source>
        <dbReference type="ARBA" id="ARBA00022737"/>
    </source>
</evidence>
<sequence>DLVRKARNKVFHLNCFTCMVCNKQLSTGEELYIIDENKFVCKEDYLNSPSLKEGSLNSVSSCTDRSLSPDLQDPMQDDTKETDNSTSSDKETTNNENEEQNSGTKRRGPRTTIKAKQLETLKAAFAATPKPTRHIREQLAQETGLNMRVIQVGQPRRPGGEGKGSAGSTGCWRLVDSNRTRPLGTRSILFPALPTDYQGDYYGPGGNYDFFPHGPPSQAQSPADSSYLQNSGPGSTPLGPLEPPLSGHHSSENQRYTDMISHPDTPSPEPGMTGSLHPIPGEVFSGGPSPPFSMSSNSGYSGALSHPNPELSEAAVW</sequence>
<feature type="compositionally biased region" description="Polar residues" evidence="13">
    <location>
        <begin position="52"/>
        <end position="66"/>
    </location>
</feature>
<reference evidence="16" key="1">
    <citation type="submission" date="2025-08" db="UniProtKB">
        <authorList>
            <consortium name="Ensembl"/>
        </authorList>
    </citation>
    <scope>IDENTIFICATION</scope>
</reference>
<dbReference type="GO" id="GO:0005634">
    <property type="term" value="C:nucleus"/>
    <property type="evidence" value="ECO:0007669"/>
    <property type="project" value="UniProtKB-SubCell"/>
</dbReference>
<dbReference type="CDD" id="cd09375">
    <property type="entry name" value="LIM2_Lhx1_Lhx5"/>
    <property type="match status" value="1"/>
</dbReference>
<keyword evidence="8 10" id="KW-0539">Nucleus</keyword>
<dbReference type="CDD" id="cd00086">
    <property type="entry name" value="homeodomain"/>
    <property type="match status" value="1"/>
</dbReference>
<reference evidence="16" key="2">
    <citation type="submission" date="2025-09" db="UniProtKB">
        <authorList>
            <consortium name="Ensembl"/>
        </authorList>
    </citation>
    <scope>IDENTIFICATION</scope>
</reference>
<evidence type="ECO:0000259" key="15">
    <source>
        <dbReference type="PROSITE" id="PS50071"/>
    </source>
</evidence>
<organism evidence="16 17">
    <name type="scientific">Zosterops lateralis melanops</name>
    <dbReference type="NCBI Taxonomy" id="1220523"/>
    <lineage>
        <taxon>Eukaryota</taxon>
        <taxon>Metazoa</taxon>
        <taxon>Chordata</taxon>
        <taxon>Craniata</taxon>
        <taxon>Vertebrata</taxon>
        <taxon>Euteleostomi</taxon>
        <taxon>Archelosauria</taxon>
        <taxon>Archosauria</taxon>
        <taxon>Dinosauria</taxon>
        <taxon>Saurischia</taxon>
        <taxon>Theropoda</taxon>
        <taxon>Coelurosauria</taxon>
        <taxon>Aves</taxon>
        <taxon>Neognathae</taxon>
        <taxon>Neoaves</taxon>
        <taxon>Telluraves</taxon>
        <taxon>Australaves</taxon>
        <taxon>Passeriformes</taxon>
        <taxon>Sylvioidea</taxon>
        <taxon>Zosteropidae</taxon>
        <taxon>Zosterops</taxon>
    </lineage>
</organism>
<dbReference type="GO" id="GO:0008270">
    <property type="term" value="F:zinc ion binding"/>
    <property type="evidence" value="ECO:0007669"/>
    <property type="project" value="InterPro"/>
</dbReference>
<keyword evidence="2 11" id="KW-0479">Metal-binding</keyword>
<dbReference type="GO" id="GO:0000981">
    <property type="term" value="F:DNA-binding transcription factor activity, RNA polymerase II-specific"/>
    <property type="evidence" value="ECO:0007669"/>
    <property type="project" value="TreeGrafter"/>
</dbReference>
<feature type="compositionally biased region" description="Basic and acidic residues" evidence="13">
    <location>
        <begin position="77"/>
        <end position="93"/>
    </location>
</feature>
<dbReference type="FunFam" id="1.10.10.60:FF:000075">
    <property type="entry name" value="LIM/homeobox protein Lhx1"/>
    <property type="match status" value="1"/>
</dbReference>
<accession>A0A8D2PE22</accession>
<feature type="domain" description="LIM zinc-binding" evidence="14">
    <location>
        <begin position="1"/>
        <end position="51"/>
    </location>
</feature>
<keyword evidence="6 10" id="KW-0238">DNA-binding</keyword>
<dbReference type="InterPro" id="IPR049619">
    <property type="entry name" value="Lhx1/5_LIM2"/>
</dbReference>
<evidence type="ECO:0000256" key="4">
    <source>
        <dbReference type="ARBA" id="ARBA00022833"/>
    </source>
</evidence>
<dbReference type="InterPro" id="IPR001781">
    <property type="entry name" value="Znf_LIM"/>
</dbReference>
<dbReference type="PROSITE" id="PS50071">
    <property type="entry name" value="HOMEOBOX_2"/>
    <property type="match status" value="1"/>
</dbReference>
<dbReference type="Pfam" id="PF00046">
    <property type="entry name" value="Homeodomain"/>
    <property type="match status" value="1"/>
</dbReference>
<dbReference type="PROSITE" id="PS50023">
    <property type="entry name" value="LIM_DOMAIN_2"/>
    <property type="match status" value="1"/>
</dbReference>
<evidence type="ECO:0000256" key="12">
    <source>
        <dbReference type="RuleBase" id="RU000682"/>
    </source>
</evidence>
<dbReference type="Gene3D" id="2.10.110.10">
    <property type="entry name" value="Cysteine Rich Protein"/>
    <property type="match status" value="1"/>
</dbReference>
<keyword evidence="3" id="KW-0677">Repeat</keyword>
<evidence type="ECO:0000256" key="6">
    <source>
        <dbReference type="ARBA" id="ARBA00023125"/>
    </source>
</evidence>
<keyword evidence="7 10" id="KW-0371">Homeobox</keyword>
<name>A0A8D2PE22_ZOSLA</name>
<evidence type="ECO:0000256" key="2">
    <source>
        <dbReference type="ARBA" id="ARBA00022723"/>
    </source>
</evidence>
<feature type="compositionally biased region" description="Low complexity" evidence="13">
    <location>
        <begin position="280"/>
        <end position="305"/>
    </location>
</feature>
<keyword evidence="4 11" id="KW-0862">Zinc</keyword>
<evidence type="ECO:0000256" key="13">
    <source>
        <dbReference type="SAM" id="MobiDB-lite"/>
    </source>
</evidence>
<protein>
    <recommendedName>
        <fullName evidence="9">LIM/homeobox protein Lhx5</fullName>
    </recommendedName>
</protein>
<feature type="region of interest" description="Disordered" evidence="13">
    <location>
        <begin position="204"/>
        <end position="317"/>
    </location>
</feature>
<evidence type="ECO:0000256" key="1">
    <source>
        <dbReference type="ARBA" id="ARBA00004123"/>
    </source>
</evidence>
<comment type="subcellular location">
    <subcellularLocation>
        <location evidence="1 10 12">Nucleus</location>
    </subcellularLocation>
</comment>
<dbReference type="GO" id="GO:0030182">
    <property type="term" value="P:neuron differentiation"/>
    <property type="evidence" value="ECO:0007669"/>
    <property type="project" value="TreeGrafter"/>
</dbReference>
<dbReference type="GO" id="GO:0000977">
    <property type="term" value="F:RNA polymerase II transcription regulatory region sequence-specific DNA binding"/>
    <property type="evidence" value="ECO:0007669"/>
    <property type="project" value="TreeGrafter"/>
</dbReference>
<dbReference type="SMART" id="SM00389">
    <property type="entry name" value="HOX"/>
    <property type="match status" value="1"/>
</dbReference>
<dbReference type="Gene3D" id="1.10.10.60">
    <property type="entry name" value="Homeodomain-like"/>
    <property type="match status" value="1"/>
</dbReference>